<dbReference type="Proteomes" id="UP000231019">
    <property type="component" value="Unassembled WGS sequence"/>
</dbReference>
<evidence type="ECO:0000313" key="2">
    <source>
        <dbReference type="Proteomes" id="UP000231019"/>
    </source>
</evidence>
<gene>
    <name evidence="1" type="ORF">COW36_21870</name>
</gene>
<sequence>MLFPGWIGVGANARAGKLSAKVRNTKGILNRIQETPEKLSLFKLLDSLCLIFLSESKPESFWLGLSPELR</sequence>
<organism evidence="1 2">
    <name type="scientific">bacterium (Candidatus Blackallbacteria) CG17_big_fil_post_rev_8_21_14_2_50_48_46</name>
    <dbReference type="NCBI Taxonomy" id="2014261"/>
    <lineage>
        <taxon>Bacteria</taxon>
        <taxon>Candidatus Blackallbacteria</taxon>
    </lineage>
</organism>
<dbReference type="AlphaFoldDB" id="A0A2M7FZT1"/>
<reference evidence="1 2" key="1">
    <citation type="submission" date="2017-09" db="EMBL/GenBank/DDBJ databases">
        <title>Depth-based differentiation of microbial function through sediment-hosted aquifers and enrichment of novel symbionts in the deep terrestrial subsurface.</title>
        <authorList>
            <person name="Probst A.J."/>
            <person name="Ladd B."/>
            <person name="Jarett J.K."/>
            <person name="Geller-Mcgrath D.E."/>
            <person name="Sieber C.M."/>
            <person name="Emerson J.B."/>
            <person name="Anantharaman K."/>
            <person name="Thomas B.C."/>
            <person name="Malmstrom R."/>
            <person name="Stieglmeier M."/>
            <person name="Klingl A."/>
            <person name="Woyke T."/>
            <person name="Ryan C.M."/>
            <person name="Banfield J.F."/>
        </authorList>
    </citation>
    <scope>NUCLEOTIDE SEQUENCE [LARGE SCALE GENOMIC DNA]</scope>
    <source>
        <strain evidence="1">CG17_big_fil_post_rev_8_21_14_2_50_48_46</strain>
    </source>
</reference>
<comment type="caution">
    <text evidence="1">The sequence shown here is derived from an EMBL/GenBank/DDBJ whole genome shotgun (WGS) entry which is preliminary data.</text>
</comment>
<dbReference type="EMBL" id="PFFQ01000060">
    <property type="protein sequence ID" value="PIW14418.1"/>
    <property type="molecule type" value="Genomic_DNA"/>
</dbReference>
<proteinExistence type="predicted"/>
<accession>A0A2M7FZT1</accession>
<protein>
    <submittedName>
        <fullName evidence="1">Uncharacterized protein</fullName>
    </submittedName>
</protein>
<name>A0A2M7FZT1_9BACT</name>
<evidence type="ECO:0000313" key="1">
    <source>
        <dbReference type="EMBL" id="PIW14418.1"/>
    </source>
</evidence>